<accession>A0A438DK25</accession>
<reference evidence="2 3" key="1">
    <citation type="journal article" date="2018" name="PLoS Genet.">
        <title>Population sequencing reveals clonal diversity and ancestral inbreeding in the grapevine cultivar Chardonnay.</title>
        <authorList>
            <person name="Roach M.J."/>
            <person name="Johnson D.L."/>
            <person name="Bohlmann J."/>
            <person name="van Vuuren H.J."/>
            <person name="Jones S.J."/>
            <person name="Pretorius I.S."/>
            <person name="Schmidt S.A."/>
            <person name="Borneman A.R."/>
        </authorList>
    </citation>
    <scope>NUCLEOTIDE SEQUENCE [LARGE SCALE GENOMIC DNA]</scope>
    <source>
        <strain evidence="3">cv. Chardonnay</strain>
        <tissue evidence="2">Leaf</tissue>
    </source>
</reference>
<dbReference type="GO" id="GO:1990904">
    <property type="term" value="C:ribonucleoprotein complex"/>
    <property type="evidence" value="ECO:0007669"/>
    <property type="project" value="UniProtKB-KW"/>
</dbReference>
<evidence type="ECO:0000313" key="2">
    <source>
        <dbReference type="EMBL" id="RVW35832.1"/>
    </source>
</evidence>
<sequence length="116" mass="12920">MLASQALRQLNGLRFLGKVLLVERANKPTEDDKQKSEALFGKDLTKPASLIKDFTMARDLGEGLKSSSLPASEPIAARLGIDYPFPPHLEYVFFSLTIFSVYFFLAPLSIIREMGL</sequence>
<dbReference type="EMBL" id="QGNW01001593">
    <property type="protein sequence ID" value="RVW35832.1"/>
    <property type="molecule type" value="Genomic_DNA"/>
</dbReference>
<protein>
    <submittedName>
        <fullName evidence="2">U11/U12 small nuclear ribonucleoprotein 65 kDa protein</fullName>
    </submittedName>
</protein>
<comment type="caution">
    <text evidence="2">The sequence shown here is derived from an EMBL/GenBank/DDBJ whole genome shotgun (WGS) entry which is preliminary data.</text>
</comment>
<name>A0A438DK25_VITVI</name>
<dbReference type="Proteomes" id="UP000288805">
    <property type="component" value="Unassembled WGS sequence"/>
</dbReference>
<dbReference type="AlphaFoldDB" id="A0A438DK25"/>
<evidence type="ECO:0000313" key="3">
    <source>
        <dbReference type="Proteomes" id="UP000288805"/>
    </source>
</evidence>
<keyword evidence="2" id="KW-0687">Ribonucleoprotein</keyword>
<keyword evidence="1" id="KW-0472">Membrane</keyword>
<feature type="transmembrane region" description="Helical" evidence="1">
    <location>
        <begin position="91"/>
        <end position="111"/>
    </location>
</feature>
<evidence type="ECO:0000256" key="1">
    <source>
        <dbReference type="SAM" id="Phobius"/>
    </source>
</evidence>
<proteinExistence type="predicted"/>
<keyword evidence="1" id="KW-0812">Transmembrane</keyword>
<organism evidence="2 3">
    <name type="scientific">Vitis vinifera</name>
    <name type="common">Grape</name>
    <dbReference type="NCBI Taxonomy" id="29760"/>
    <lineage>
        <taxon>Eukaryota</taxon>
        <taxon>Viridiplantae</taxon>
        <taxon>Streptophyta</taxon>
        <taxon>Embryophyta</taxon>
        <taxon>Tracheophyta</taxon>
        <taxon>Spermatophyta</taxon>
        <taxon>Magnoliopsida</taxon>
        <taxon>eudicotyledons</taxon>
        <taxon>Gunneridae</taxon>
        <taxon>Pentapetalae</taxon>
        <taxon>rosids</taxon>
        <taxon>Vitales</taxon>
        <taxon>Vitaceae</taxon>
        <taxon>Viteae</taxon>
        <taxon>Vitis</taxon>
    </lineage>
</organism>
<gene>
    <name evidence="2" type="primary">SNRNP65_3</name>
    <name evidence="2" type="ORF">CK203_082497</name>
</gene>
<keyword evidence="1" id="KW-1133">Transmembrane helix</keyword>